<evidence type="ECO:0000313" key="1">
    <source>
        <dbReference type="EMBL" id="MEQ6353938.1"/>
    </source>
</evidence>
<dbReference type="EMBL" id="JBEGDG010000002">
    <property type="protein sequence ID" value="MEQ6353938.1"/>
    <property type="molecule type" value="Genomic_DNA"/>
</dbReference>
<reference evidence="1 2" key="1">
    <citation type="submission" date="2024-06" db="EMBL/GenBank/DDBJ databases">
        <title>Lysinibacillus zambalefons sp. nov., a Novel Firmicute Isolated from the Poon Bato Zambales Hyperalkaline Spring.</title>
        <authorList>
            <person name="Aja J.A."/>
            <person name="Lazaro J.E.H."/>
            <person name="Llorin L.D."/>
            <person name="Lim K.R."/>
            <person name="Teodosio J."/>
            <person name="Dalisay D.S."/>
        </authorList>
    </citation>
    <scope>NUCLEOTIDE SEQUENCE [LARGE SCALE GENOMIC DNA]</scope>
    <source>
        <strain evidence="1 2">M3</strain>
    </source>
</reference>
<evidence type="ECO:0008006" key="3">
    <source>
        <dbReference type="Google" id="ProtNLM"/>
    </source>
</evidence>
<proteinExistence type="predicted"/>
<organism evidence="1 2">
    <name type="scientific">Lysinibacillus zambalensis</name>
    <dbReference type="NCBI Taxonomy" id="3160866"/>
    <lineage>
        <taxon>Bacteria</taxon>
        <taxon>Bacillati</taxon>
        <taxon>Bacillota</taxon>
        <taxon>Bacilli</taxon>
        <taxon>Bacillales</taxon>
        <taxon>Bacillaceae</taxon>
        <taxon>Lysinibacillus</taxon>
    </lineage>
</organism>
<sequence>MEITLTIDDKPVKFKSSGAVTKRYKMQFQRDFFADIASLGITMAKEDIKSTDNEKTMEFMRKIDFDLFLDIAWVFAKTADNSIHDPLTWLDGFETFPIIEILPELQDLIALTISSKKK</sequence>
<comment type="caution">
    <text evidence="1">The sequence shown here is derived from an EMBL/GenBank/DDBJ whole genome shotgun (WGS) entry which is preliminary data.</text>
</comment>
<gene>
    <name evidence="1" type="ORF">ABNX05_04860</name>
</gene>
<dbReference type="Proteomes" id="UP001478862">
    <property type="component" value="Unassembled WGS sequence"/>
</dbReference>
<dbReference type="RefSeq" id="WP_349658688.1">
    <property type="nucleotide sequence ID" value="NZ_JBEGDG010000002.1"/>
</dbReference>
<keyword evidence="2" id="KW-1185">Reference proteome</keyword>
<protein>
    <recommendedName>
        <fullName evidence="3">Prophage pi2 protein 40</fullName>
    </recommendedName>
</protein>
<name>A0ABV1MN45_9BACI</name>
<accession>A0ABV1MN45</accession>
<evidence type="ECO:0000313" key="2">
    <source>
        <dbReference type="Proteomes" id="UP001478862"/>
    </source>
</evidence>